<feature type="transmembrane region" description="Helical" evidence="2">
    <location>
        <begin position="69"/>
        <end position="88"/>
    </location>
</feature>
<evidence type="ECO:0000313" key="4">
    <source>
        <dbReference type="Proteomes" id="UP000650582"/>
    </source>
</evidence>
<keyword evidence="2" id="KW-1133">Transmembrane helix</keyword>
<dbReference type="InterPro" id="IPR029063">
    <property type="entry name" value="SAM-dependent_MTases_sf"/>
</dbReference>
<keyword evidence="2" id="KW-0472">Membrane</keyword>
<evidence type="ECO:0000313" key="3">
    <source>
        <dbReference type="EMBL" id="KAF8684963.1"/>
    </source>
</evidence>
<feature type="transmembrane region" description="Helical" evidence="2">
    <location>
        <begin position="274"/>
        <end position="300"/>
    </location>
</feature>
<protein>
    <submittedName>
        <fullName evidence="3">Lysine methyltransferase</fullName>
    </submittedName>
</protein>
<dbReference type="Gene3D" id="3.40.50.150">
    <property type="entry name" value="Vaccinia Virus protein VP39"/>
    <property type="match status" value="1"/>
</dbReference>
<keyword evidence="3" id="KW-0808">Transferase</keyword>
<name>A0A8H7LNI1_9AGAM</name>
<dbReference type="EMBL" id="JACYCC010000024">
    <property type="protein sequence ID" value="KAF8684963.1"/>
    <property type="molecule type" value="Genomic_DNA"/>
</dbReference>
<comment type="caution">
    <text evidence="3">The sequence shown here is derived from an EMBL/GenBank/DDBJ whole genome shotgun (WGS) entry which is preliminary data.</text>
</comment>
<proteinExistence type="predicted"/>
<feature type="compositionally biased region" description="Polar residues" evidence="1">
    <location>
        <begin position="192"/>
        <end position="201"/>
    </location>
</feature>
<evidence type="ECO:0000256" key="2">
    <source>
        <dbReference type="SAM" id="Phobius"/>
    </source>
</evidence>
<keyword evidence="2" id="KW-0812">Transmembrane</keyword>
<feature type="transmembrane region" description="Helical" evidence="2">
    <location>
        <begin position="24"/>
        <end position="48"/>
    </location>
</feature>
<gene>
    <name evidence="3" type="ORF">RHS04_00908</name>
</gene>
<feature type="transmembrane region" description="Helical" evidence="2">
    <location>
        <begin position="237"/>
        <end position="262"/>
    </location>
</feature>
<accession>A0A8H7LNI1</accession>
<dbReference type="Proteomes" id="UP000650582">
    <property type="component" value="Unassembled WGS sequence"/>
</dbReference>
<evidence type="ECO:0000256" key="1">
    <source>
        <dbReference type="SAM" id="MobiDB-lite"/>
    </source>
</evidence>
<dbReference type="GO" id="GO:0032259">
    <property type="term" value="P:methylation"/>
    <property type="evidence" value="ECO:0007669"/>
    <property type="project" value="UniProtKB-KW"/>
</dbReference>
<dbReference type="GO" id="GO:0008757">
    <property type="term" value="F:S-adenosylmethionine-dependent methyltransferase activity"/>
    <property type="evidence" value="ECO:0007669"/>
    <property type="project" value="UniProtKB-ARBA"/>
</dbReference>
<reference evidence="3" key="1">
    <citation type="submission" date="2020-09" db="EMBL/GenBank/DDBJ databases">
        <title>Comparative genome analyses of four rice-infecting Rhizoctonia solani isolates reveal extensive enrichment of homogalacturonan modification genes.</title>
        <authorList>
            <person name="Lee D.-Y."/>
            <person name="Jeon J."/>
            <person name="Kim K.-T."/>
            <person name="Cheong K."/>
            <person name="Song H."/>
            <person name="Choi G."/>
            <person name="Ko J."/>
            <person name="Opiyo S.O."/>
            <person name="Zuo S."/>
            <person name="Madhav S."/>
            <person name="Lee Y.-H."/>
            <person name="Wang G.-L."/>
        </authorList>
    </citation>
    <scope>NUCLEOTIDE SEQUENCE</scope>
    <source>
        <strain evidence="3">AG1-IA YN-7</strain>
    </source>
</reference>
<sequence>MQPYTWLNYFAWKYPSRAVTSKVYFWYGFVFIFDGAGMWMSAFGTLYATLLPRVLLGSERKVSFLLHPILLNFMCFAMPALLTITQLITASLSQAAWSKAVNLQFDLIEDLWTLSGQWLATNGETVDPSLRQQVSVEGNTLISAFVDSRSAFVRNAWAAAAWYFLCMLLFSPTAIWLLVTLKRAAGHLAQSSRSGSTQNHRSLGPDAGSFPQRVGPPVTQPNTTREQSKQKKALRRAYVTAALQFIATFVCLMVAVGSFIWVSIDIDRVATNPVAHAVAILISDWILAVVGTIINILIIIRMSSQVEAAGSHQESQHTRLRSLSNAHTMMNRPTSPSHSDLEIEKPIPLHTISTHQNFSDLEFGSSYKAPLSSNGGHSCKVREAQERSAVPGSFRKITIIAKSALSLSRIRIRPVNSRRRSLKPSEAAYALATYTTPPTEGPHTDLSGDLIGHSTSTSSIEFDPPCSLFRADTNLTVVEVGSGTGYGGIHLAQQLSLFRRRHDVHTGLSVQDTVILTDLPSVVPLLYKGLEEHTGAFGQVQVQAQALAWGDVGHAKELARILGELGRTLLALTSPPFCRDSGPEIIIGYRIRSLAKESPFWQVFGTWFTFEAVLARHKINDKGRGDWARFGHNGDALVFVATRRPESLGWEVPVLDGQLMNGYGPTPPMLDDTFESLLMFGIADDV</sequence>
<feature type="region of interest" description="Disordered" evidence="1">
    <location>
        <begin position="192"/>
        <end position="230"/>
    </location>
</feature>
<dbReference type="InterPro" id="IPR019410">
    <property type="entry name" value="Methyltransf_16"/>
</dbReference>
<dbReference type="Pfam" id="PF10294">
    <property type="entry name" value="Methyltransf_16"/>
    <property type="match status" value="1"/>
</dbReference>
<keyword evidence="3" id="KW-0489">Methyltransferase</keyword>
<organism evidence="3 4">
    <name type="scientific">Rhizoctonia solani</name>
    <dbReference type="NCBI Taxonomy" id="456999"/>
    <lineage>
        <taxon>Eukaryota</taxon>
        <taxon>Fungi</taxon>
        <taxon>Dikarya</taxon>
        <taxon>Basidiomycota</taxon>
        <taxon>Agaricomycotina</taxon>
        <taxon>Agaricomycetes</taxon>
        <taxon>Cantharellales</taxon>
        <taxon>Ceratobasidiaceae</taxon>
        <taxon>Rhizoctonia</taxon>
    </lineage>
</organism>
<dbReference type="AlphaFoldDB" id="A0A8H7LNI1"/>
<feature type="transmembrane region" description="Helical" evidence="2">
    <location>
        <begin position="156"/>
        <end position="179"/>
    </location>
</feature>